<dbReference type="EMBL" id="JBCNJP010000009">
    <property type="protein sequence ID" value="KAK9073033.1"/>
    <property type="molecule type" value="Genomic_DNA"/>
</dbReference>
<protein>
    <recommendedName>
        <fullName evidence="2">Nodulin-like domain-containing protein</fullName>
    </recommendedName>
</protein>
<evidence type="ECO:0000256" key="1">
    <source>
        <dbReference type="SAM" id="Phobius"/>
    </source>
</evidence>
<keyword evidence="4" id="KW-1185">Reference proteome</keyword>
<dbReference type="Pfam" id="PF06813">
    <property type="entry name" value="Nodulin-like"/>
    <property type="match status" value="1"/>
</dbReference>
<organism evidence="3 4">
    <name type="scientific">Deinandra increscens subsp. villosa</name>
    <dbReference type="NCBI Taxonomy" id="3103831"/>
    <lineage>
        <taxon>Eukaryota</taxon>
        <taxon>Viridiplantae</taxon>
        <taxon>Streptophyta</taxon>
        <taxon>Embryophyta</taxon>
        <taxon>Tracheophyta</taxon>
        <taxon>Spermatophyta</taxon>
        <taxon>Magnoliopsida</taxon>
        <taxon>eudicotyledons</taxon>
        <taxon>Gunneridae</taxon>
        <taxon>Pentapetalae</taxon>
        <taxon>asterids</taxon>
        <taxon>campanulids</taxon>
        <taxon>Asterales</taxon>
        <taxon>Asteraceae</taxon>
        <taxon>Asteroideae</taxon>
        <taxon>Heliantheae alliance</taxon>
        <taxon>Madieae</taxon>
        <taxon>Madiinae</taxon>
        <taxon>Deinandra</taxon>
    </lineage>
</organism>
<feature type="transmembrane region" description="Helical" evidence="1">
    <location>
        <begin position="20"/>
        <end position="40"/>
    </location>
</feature>
<feature type="transmembrane region" description="Helical" evidence="1">
    <location>
        <begin position="60"/>
        <end position="82"/>
    </location>
</feature>
<dbReference type="Proteomes" id="UP001408789">
    <property type="component" value="Unassembled WGS sequence"/>
</dbReference>
<proteinExistence type="predicted"/>
<evidence type="ECO:0000259" key="2">
    <source>
        <dbReference type="Pfam" id="PF06813"/>
    </source>
</evidence>
<reference evidence="3 4" key="1">
    <citation type="submission" date="2024-04" db="EMBL/GenBank/DDBJ databases">
        <title>The reference genome of an endangered Asteraceae, Deinandra increscens subsp. villosa, native to the Central Coast of California.</title>
        <authorList>
            <person name="Guilliams M."/>
            <person name="Hasenstab-Lehman K."/>
            <person name="Meyer R."/>
            <person name="Mcevoy S."/>
        </authorList>
    </citation>
    <scope>NUCLEOTIDE SEQUENCE [LARGE SCALE GENOMIC DNA]</scope>
    <source>
        <tissue evidence="3">Leaf</tissue>
    </source>
</reference>
<feature type="transmembrane region" description="Helical" evidence="1">
    <location>
        <begin position="131"/>
        <end position="149"/>
    </location>
</feature>
<name>A0AAP0H305_9ASTR</name>
<gene>
    <name evidence="3" type="ORF">SSX86_007355</name>
</gene>
<accession>A0AAP0H305</accession>
<dbReference type="AlphaFoldDB" id="A0AAP0H305"/>
<evidence type="ECO:0000313" key="3">
    <source>
        <dbReference type="EMBL" id="KAK9073033.1"/>
    </source>
</evidence>
<comment type="caution">
    <text evidence="3">The sequence shown here is derived from an EMBL/GenBank/DDBJ whole genome shotgun (WGS) entry which is preliminary data.</text>
</comment>
<evidence type="ECO:0000313" key="4">
    <source>
        <dbReference type="Proteomes" id="UP001408789"/>
    </source>
</evidence>
<dbReference type="InterPro" id="IPR010658">
    <property type="entry name" value="Nodulin-like"/>
</dbReference>
<keyword evidence="1" id="KW-0812">Transmembrane</keyword>
<keyword evidence="1" id="KW-1133">Transmembrane helix</keyword>
<sequence>MLSFQQLYQAMKMIPGRWSCVFGGIILQFFYDFNVSYALLSPSLKSNKGFGVGEMSLLALLKDVTAISGILAAYTFWCIVELRTHIPHGYRARFGLKAMIPIAAILLFCGYLCIWIDLPIVHESKKKGDKVLYYIFMFLVTASTTLINGTNTALSITNFPTHGGLVVALIKVSSSIRLLSFNV</sequence>
<feature type="domain" description="Nodulin-like" evidence="2">
    <location>
        <begin position="17"/>
        <end position="171"/>
    </location>
</feature>
<feature type="transmembrane region" description="Helical" evidence="1">
    <location>
        <begin position="94"/>
        <end position="119"/>
    </location>
</feature>
<keyword evidence="1" id="KW-0472">Membrane</keyword>